<protein>
    <recommendedName>
        <fullName evidence="1">HU domain-containing protein</fullName>
    </recommendedName>
</protein>
<comment type="caution">
    <text evidence="2">The sequence shown here is derived from an EMBL/GenBank/DDBJ whole genome shotgun (WGS) entry which is preliminary data.</text>
</comment>
<proteinExistence type="predicted"/>
<dbReference type="Gene3D" id="4.10.520.10">
    <property type="entry name" value="IHF-like DNA-binding proteins"/>
    <property type="match status" value="1"/>
</dbReference>
<dbReference type="InterPro" id="IPR010992">
    <property type="entry name" value="IHF-like_DNA-bd_dom_sf"/>
</dbReference>
<dbReference type="EMBL" id="VSSQ01000130">
    <property type="protein sequence ID" value="MPL79745.1"/>
    <property type="molecule type" value="Genomic_DNA"/>
</dbReference>
<sequence length="144" mass="16190">MALEIVGVERKVTVGPEPGMKFMAKLKKGRKVPMTQIYKDVTDLSSLSRGDIKNTVDNLWLVIGKYLADGRDVDLGEFGEFKISISAKAVDTLEEVTAETIRRPRVIYRMGKELRNLLEDTPKVLGSLDMKGYKSRKSTEQENP</sequence>
<feature type="domain" description="HU" evidence="1">
    <location>
        <begin position="9"/>
        <end position="121"/>
    </location>
</feature>
<dbReference type="InterPro" id="IPR005902">
    <property type="entry name" value="HU_DNA-bd_put"/>
</dbReference>
<dbReference type="AlphaFoldDB" id="A0A644ULF5"/>
<evidence type="ECO:0000313" key="2">
    <source>
        <dbReference type="EMBL" id="MPL79745.1"/>
    </source>
</evidence>
<accession>A0A644ULF5</accession>
<organism evidence="2">
    <name type="scientific">bioreactor metagenome</name>
    <dbReference type="NCBI Taxonomy" id="1076179"/>
    <lineage>
        <taxon>unclassified sequences</taxon>
        <taxon>metagenomes</taxon>
        <taxon>ecological metagenomes</taxon>
    </lineage>
</organism>
<dbReference type="SUPFAM" id="SSF47729">
    <property type="entry name" value="IHF-like DNA-binding proteins"/>
    <property type="match status" value="1"/>
</dbReference>
<reference evidence="2" key="1">
    <citation type="submission" date="2019-08" db="EMBL/GenBank/DDBJ databases">
        <authorList>
            <person name="Kucharzyk K."/>
            <person name="Murdoch R.W."/>
            <person name="Higgins S."/>
            <person name="Loffler F."/>
        </authorList>
    </citation>
    <scope>NUCLEOTIDE SEQUENCE</scope>
</reference>
<dbReference type="NCBIfam" id="TIGR01201">
    <property type="entry name" value="HU_rel"/>
    <property type="match status" value="1"/>
</dbReference>
<evidence type="ECO:0000259" key="1">
    <source>
        <dbReference type="Pfam" id="PF18291"/>
    </source>
</evidence>
<gene>
    <name evidence="2" type="ORF">SDC9_25629</name>
</gene>
<dbReference type="InterPro" id="IPR041607">
    <property type="entry name" value="HU-HIG"/>
</dbReference>
<dbReference type="GO" id="GO:0003677">
    <property type="term" value="F:DNA binding"/>
    <property type="evidence" value="ECO:0007669"/>
    <property type="project" value="InterPro"/>
</dbReference>
<name>A0A644ULF5_9ZZZZ</name>
<dbReference type="Pfam" id="PF18291">
    <property type="entry name" value="HU-HIG"/>
    <property type="match status" value="1"/>
</dbReference>